<keyword evidence="1" id="KW-0472">Membrane</keyword>
<accession>A0A3E4QR22</accession>
<keyword evidence="1" id="KW-0812">Transmembrane</keyword>
<dbReference type="RefSeq" id="WP_117679791.1">
    <property type="nucleotide sequence ID" value="NZ_QSRJ01000008.1"/>
</dbReference>
<evidence type="ECO:0000256" key="1">
    <source>
        <dbReference type="SAM" id="Phobius"/>
    </source>
</evidence>
<organism evidence="2 3">
    <name type="scientific">Collinsella tanakaei</name>
    <dbReference type="NCBI Taxonomy" id="626935"/>
    <lineage>
        <taxon>Bacteria</taxon>
        <taxon>Bacillati</taxon>
        <taxon>Actinomycetota</taxon>
        <taxon>Coriobacteriia</taxon>
        <taxon>Coriobacteriales</taxon>
        <taxon>Coriobacteriaceae</taxon>
        <taxon>Collinsella</taxon>
    </lineage>
</organism>
<protein>
    <submittedName>
        <fullName evidence="2">Uncharacterized protein</fullName>
    </submittedName>
</protein>
<sequence>MDQNPRTRTVAASSRGALDISAIVLLSVLLAAGFILNFTLGNALAITGIKPQFIIAAYSLAILLTRANLTQSVLYGLISAAVIQLSTSVPGLNFVTEVAGALVMALLCRLEVAPAGRSITPFIAGFAATLVSGALFAGLGTVLMGAALVTVTAKIPVVLGTAVFNAIVVQALYTPLKAVLKRS</sequence>
<reference evidence="2 3" key="1">
    <citation type="submission" date="2018-08" db="EMBL/GenBank/DDBJ databases">
        <title>A genome reference for cultivated species of the human gut microbiota.</title>
        <authorList>
            <person name="Zou Y."/>
            <person name="Xue W."/>
            <person name="Luo G."/>
        </authorList>
    </citation>
    <scope>NUCLEOTIDE SEQUENCE [LARGE SCALE GENOMIC DNA]</scope>
    <source>
        <strain evidence="2 3">TF08-14</strain>
    </source>
</reference>
<feature type="transmembrane region" description="Helical" evidence="1">
    <location>
        <begin position="155"/>
        <end position="173"/>
    </location>
</feature>
<comment type="caution">
    <text evidence="2">The sequence shown here is derived from an EMBL/GenBank/DDBJ whole genome shotgun (WGS) entry which is preliminary data.</text>
</comment>
<feature type="transmembrane region" description="Helical" evidence="1">
    <location>
        <begin position="122"/>
        <end position="149"/>
    </location>
</feature>
<dbReference type="Proteomes" id="UP000260943">
    <property type="component" value="Unassembled WGS sequence"/>
</dbReference>
<keyword evidence="1" id="KW-1133">Transmembrane helix</keyword>
<feature type="transmembrane region" description="Helical" evidence="1">
    <location>
        <begin position="53"/>
        <end position="78"/>
    </location>
</feature>
<name>A0A3E4QR22_9ACTN</name>
<dbReference type="AlphaFoldDB" id="A0A3E4QR22"/>
<evidence type="ECO:0000313" key="2">
    <source>
        <dbReference type="EMBL" id="RGL09646.1"/>
    </source>
</evidence>
<feature type="transmembrane region" description="Helical" evidence="1">
    <location>
        <begin position="20"/>
        <end position="41"/>
    </location>
</feature>
<evidence type="ECO:0000313" key="3">
    <source>
        <dbReference type="Proteomes" id="UP000260943"/>
    </source>
</evidence>
<dbReference type="EMBL" id="QSRJ01000008">
    <property type="protein sequence ID" value="RGL09646.1"/>
    <property type="molecule type" value="Genomic_DNA"/>
</dbReference>
<proteinExistence type="predicted"/>
<gene>
    <name evidence="2" type="ORF">DXC81_07065</name>
</gene>